<dbReference type="AlphaFoldDB" id="A0A2L2XEA4"/>
<evidence type="ECO:0000256" key="1">
    <source>
        <dbReference type="SAM" id="Phobius"/>
    </source>
</evidence>
<keyword evidence="3" id="KW-1185">Reference proteome</keyword>
<evidence type="ECO:0000313" key="3">
    <source>
        <dbReference type="Proteomes" id="UP000239549"/>
    </source>
</evidence>
<reference evidence="3" key="1">
    <citation type="submission" date="2018-02" db="EMBL/GenBank/DDBJ databases">
        <title>Genome sequence of Desulfocucumis palustris strain NAW-5.</title>
        <authorList>
            <person name="Watanabe M."/>
            <person name="Kojima H."/>
            <person name="Fukui M."/>
        </authorList>
    </citation>
    <scope>NUCLEOTIDE SEQUENCE [LARGE SCALE GENOMIC DNA]</scope>
    <source>
        <strain evidence="3">NAW-5</strain>
    </source>
</reference>
<keyword evidence="1" id="KW-0812">Transmembrane</keyword>
<dbReference type="OrthoDB" id="1808486at2"/>
<keyword evidence="1" id="KW-1133">Transmembrane helix</keyword>
<evidence type="ECO:0000313" key="2">
    <source>
        <dbReference type="EMBL" id="GBF34334.1"/>
    </source>
</evidence>
<gene>
    <name evidence="2" type="ORF">DCCM_3446</name>
</gene>
<sequence length="72" mass="8616">MNREIIAQVVYIIILAIMIISALWVMYDTRKRGLPLMEILAWGLFTGVFFGMGLLLYFYWRRKFPDFKNPRP</sequence>
<feature type="transmembrane region" description="Helical" evidence="1">
    <location>
        <begin position="6"/>
        <end position="27"/>
    </location>
</feature>
<proteinExistence type="predicted"/>
<comment type="caution">
    <text evidence="2">The sequence shown here is derived from an EMBL/GenBank/DDBJ whole genome shotgun (WGS) entry which is preliminary data.</text>
</comment>
<dbReference type="EMBL" id="BFAV01000138">
    <property type="protein sequence ID" value="GBF34334.1"/>
    <property type="molecule type" value="Genomic_DNA"/>
</dbReference>
<dbReference type="Proteomes" id="UP000239549">
    <property type="component" value="Unassembled WGS sequence"/>
</dbReference>
<organism evidence="2 3">
    <name type="scientific">Desulfocucumis palustris</name>
    <dbReference type="NCBI Taxonomy" id="1898651"/>
    <lineage>
        <taxon>Bacteria</taxon>
        <taxon>Bacillati</taxon>
        <taxon>Bacillota</taxon>
        <taxon>Clostridia</taxon>
        <taxon>Eubacteriales</taxon>
        <taxon>Desulfocucumaceae</taxon>
        <taxon>Desulfocucumis</taxon>
    </lineage>
</organism>
<protein>
    <submittedName>
        <fullName evidence="2">Uncharacterized protein</fullName>
    </submittedName>
</protein>
<dbReference type="RefSeq" id="WP_104372613.1">
    <property type="nucleotide sequence ID" value="NZ_BFAV01000138.1"/>
</dbReference>
<keyword evidence="1" id="KW-0472">Membrane</keyword>
<accession>A0A2L2XEA4</accession>
<name>A0A2L2XEA4_9FIRM</name>
<feature type="transmembrane region" description="Helical" evidence="1">
    <location>
        <begin position="39"/>
        <end position="60"/>
    </location>
</feature>